<keyword evidence="2" id="KW-1185">Reference proteome</keyword>
<sequence>MVQELKDRQPELNINEIDILCVKIAGLCHNLGHGPFSHLFEQRRNHIDVDKWDYFARTATTWVFRTTLTTVAPSCLPV</sequence>
<proteinExistence type="predicted"/>
<dbReference type="Proteomes" id="UP001157502">
    <property type="component" value="Chromosome 1"/>
</dbReference>
<evidence type="ECO:0000313" key="2">
    <source>
        <dbReference type="Proteomes" id="UP001157502"/>
    </source>
</evidence>
<gene>
    <name evidence="1" type="ORF">DPEC_G00005980</name>
</gene>
<comment type="caution">
    <text evidence="1">The sequence shown here is derived from an EMBL/GenBank/DDBJ whole genome shotgun (WGS) entry which is preliminary data.</text>
</comment>
<accession>A0ACC2HK79</accession>
<evidence type="ECO:0000313" key="1">
    <source>
        <dbReference type="EMBL" id="KAJ8016321.1"/>
    </source>
</evidence>
<reference evidence="1" key="1">
    <citation type="submission" date="2021-05" db="EMBL/GenBank/DDBJ databases">
        <authorList>
            <person name="Pan Q."/>
            <person name="Jouanno E."/>
            <person name="Zahm M."/>
            <person name="Klopp C."/>
            <person name="Cabau C."/>
            <person name="Louis A."/>
            <person name="Berthelot C."/>
            <person name="Parey E."/>
            <person name="Roest Crollius H."/>
            <person name="Montfort J."/>
            <person name="Robinson-Rechavi M."/>
            <person name="Bouchez O."/>
            <person name="Lampietro C."/>
            <person name="Lopez Roques C."/>
            <person name="Donnadieu C."/>
            <person name="Postlethwait J."/>
            <person name="Bobe J."/>
            <person name="Dillon D."/>
            <person name="Chandos A."/>
            <person name="von Hippel F."/>
            <person name="Guiguen Y."/>
        </authorList>
    </citation>
    <scope>NUCLEOTIDE SEQUENCE</scope>
    <source>
        <strain evidence="1">YG-Jan2019</strain>
    </source>
</reference>
<name>A0ACC2HK79_DALPE</name>
<organism evidence="1 2">
    <name type="scientific">Dallia pectoralis</name>
    <name type="common">Alaska blackfish</name>
    <dbReference type="NCBI Taxonomy" id="75939"/>
    <lineage>
        <taxon>Eukaryota</taxon>
        <taxon>Metazoa</taxon>
        <taxon>Chordata</taxon>
        <taxon>Craniata</taxon>
        <taxon>Vertebrata</taxon>
        <taxon>Euteleostomi</taxon>
        <taxon>Actinopterygii</taxon>
        <taxon>Neopterygii</taxon>
        <taxon>Teleostei</taxon>
        <taxon>Protacanthopterygii</taxon>
        <taxon>Esociformes</taxon>
        <taxon>Umbridae</taxon>
        <taxon>Dallia</taxon>
    </lineage>
</organism>
<protein>
    <submittedName>
        <fullName evidence="1">Uncharacterized protein</fullName>
    </submittedName>
</protein>
<dbReference type="EMBL" id="CM055728">
    <property type="protein sequence ID" value="KAJ8016321.1"/>
    <property type="molecule type" value="Genomic_DNA"/>
</dbReference>